<evidence type="ECO:0000259" key="1">
    <source>
        <dbReference type="Pfam" id="PF06983"/>
    </source>
</evidence>
<name>A0A1Y0ILD8_9BACL</name>
<dbReference type="PANTHER" id="PTHR33990:SF1">
    <property type="entry name" value="PROTEIN YJDN"/>
    <property type="match status" value="1"/>
</dbReference>
<feature type="domain" description="PhnB-like" evidence="1">
    <location>
        <begin position="2"/>
        <end position="128"/>
    </location>
</feature>
<evidence type="ECO:0000313" key="3">
    <source>
        <dbReference type="Proteomes" id="UP000195437"/>
    </source>
</evidence>
<dbReference type="InterPro" id="IPR029068">
    <property type="entry name" value="Glyas_Bleomycin-R_OHBP_Dase"/>
</dbReference>
<dbReference type="OrthoDB" id="9795306at2"/>
<dbReference type="RefSeq" id="WP_087456238.1">
    <property type="nucleotide sequence ID" value="NZ_CP021434.1"/>
</dbReference>
<dbReference type="Pfam" id="PF06983">
    <property type="entry name" value="3-dmu-9_3-mt"/>
    <property type="match status" value="1"/>
</dbReference>
<accession>A0A1Y0ILD8</accession>
<reference evidence="3" key="1">
    <citation type="submission" date="2017-05" db="EMBL/GenBank/DDBJ databases">
        <authorList>
            <person name="Sung H."/>
        </authorList>
    </citation>
    <scope>NUCLEOTIDE SEQUENCE [LARGE SCALE GENOMIC DNA]</scope>
    <source>
        <strain evidence="3">AR23208</strain>
    </source>
</reference>
<organism evidence="2 3">
    <name type="scientific">Tumebacillus avium</name>
    <dbReference type="NCBI Taxonomy" id="1903704"/>
    <lineage>
        <taxon>Bacteria</taxon>
        <taxon>Bacillati</taxon>
        <taxon>Bacillota</taxon>
        <taxon>Bacilli</taxon>
        <taxon>Bacillales</taxon>
        <taxon>Alicyclobacillaceae</taxon>
        <taxon>Tumebacillus</taxon>
    </lineage>
</organism>
<proteinExistence type="predicted"/>
<gene>
    <name evidence="2" type="ORF">CBW65_06880</name>
</gene>
<dbReference type="AlphaFoldDB" id="A0A1Y0ILD8"/>
<sequence>MKLIPYLSFHGQAEEAMKFYADALNGEVTQLGRYSEAPGMQVPEGFADKVLHGRLQIQDTFLYFSDVDRDVNKGDQVSLTLEFESEEAIDAAFAKLSAGGTVHVPLDKTFWGAKYSKLVDKYGMQWDLNYQY</sequence>
<dbReference type="PANTHER" id="PTHR33990">
    <property type="entry name" value="PROTEIN YJDN-RELATED"/>
    <property type="match status" value="1"/>
</dbReference>
<evidence type="ECO:0000313" key="2">
    <source>
        <dbReference type="EMBL" id="ARU60849.1"/>
    </source>
</evidence>
<dbReference type="Gene3D" id="3.10.180.10">
    <property type="entry name" value="2,3-Dihydroxybiphenyl 1,2-Dioxygenase, domain 1"/>
    <property type="match status" value="1"/>
</dbReference>
<dbReference type="Proteomes" id="UP000195437">
    <property type="component" value="Chromosome"/>
</dbReference>
<protein>
    <recommendedName>
        <fullName evidence="1">PhnB-like domain-containing protein</fullName>
    </recommendedName>
</protein>
<keyword evidence="3" id="KW-1185">Reference proteome</keyword>
<dbReference type="CDD" id="cd06588">
    <property type="entry name" value="PhnB_like"/>
    <property type="match status" value="1"/>
</dbReference>
<dbReference type="EMBL" id="CP021434">
    <property type="protein sequence ID" value="ARU60849.1"/>
    <property type="molecule type" value="Genomic_DNA"/>
</dbReference>
<dbReference type="KEGG" id="tum:CBW65_06880"/>
<dbReference type="SUPFAM" id="SSF54593">
    <property type="entry name" value="Glyoxalase/Bleomycin resistance protein/Dihydroxybiphenyl dioxygenase"/>
    <property type="match status" value="1"/>
</dbReference>
<dbReference type="InterPro" id="IPR028973">
    <property type="entry name" value="PhnB-like"/>
</dbReference>